<dbReference type="GO" id="GO:0016702">
    <property type="term" value="F:oxidoreductase activity, acting on single donors with incorporation of molecular oxygen, incorporation of two atoms of oxygen"/>
    <property type="evidence" value="ECO:0007669"/>
    <property type="project" value="InterPro"/>
</dbReference>
<dbReference type="InterPro" id="IPR019546">
    <property type="entry name" value="TAT_signal_bac_arc"/>
</dbReference>
<evidence type="ECO:0000313" key="3">
    <source>
        <dbReference type="Proteomes" id="UP000018957"/>
    </source>
</evidence>
<keyword evidence="2" id="KW-0560">Oxidoreductase</keyword>
<dbReference type="RefSeq" id="WP_036846681.1">
    <property type="nucleotide sequence ID" value="NZ_AYSJ01000012.1"/>
</dbReference>
<keyword evidence="1" id="KW-0732">Signal</keyword>
<protein>
    <submittedName>
        <fullName evidence="2">Protocatechuate 3,4-dioxygenase beta subunit</fullName>
    </submittedName>
</protein>
<dbReference type="CDD" id="cd03457">
    <property type="entry name" value="intradiol_dioxygenase_like"/>
    <property type="match status" value="1"/>
</dbReference>
<sequence length="283" mass="31688">MDVNNLQGKKSSSRRDFLKGSAALTATAALAPIGLARAEGKLSSQNGNGNGNGIGVCTLAPEQISGPYFRNSKIVRRDITDSEAGIPFLLKVTIMDEKTCKPVDKLFVDIWHCNSRGKYSGWSYISPDIPPEVGEISGINRTDDKVFLRGAQQSDKNGVVNFTTIYPGFYVGRATHIHIAIRQISKDINEEEHFAFVGQMYFPEEINTEVYKYDLYSKRRVIRTKNHEDNYFKNMSGHLSEIKLTKIDESDINRGILGEIILSVDLENISNFITKDDLYSHTV</sequence>
<keyword evidence="3" id="KW-1185">Reference proteome</keyword>
<evidence type="ECO:0000256" key="1">
    <source>
        <dbReference type="ARBA" id="ARBA00022729"/>
    </source>
</evidence>
<organism evidence="2 3">
    <name type="scientific">Photorhabdus khanii NC19</name>
    <dbReference type="NCBI Taxonomy" id="1004151"/>
    <lineage>
        <taxon>Bacteria</taxon>
        <taxon>Pseudomonadati</taxon>
        <taxon>Pseudomonadota</taxon>
        <taxon>Gammaproteobacteria</taxon>
        <taxon>Enterobacterales</taxon>
        <taxon>Morganellaceae</taxon>
        <taxon>Photorhabdus</taxon>
    </lineage>
</organism>
<dbReference type="NCBIfam" id="TIGR01409">
    <property type="entry name" value="TAT_signal_seq"/>
    <property type="match status" value="1"/>
</dbReference>
<gene>
    <name evidence="2" type="ORF">PTE_02467</name>
</gene>
<dbReference type="PATRIC" id="fig|1004151.3.peg.2543"/>
<reference evidence="2 3" key="1">
    <citation type="submission" date="2013-11" db="EMBL/GenBank/DDBJ databases">
        <title>Elucidation of the Photorhabdus temperata genome and generation of transposon mutant library to identify motility mutants.</title>
        <authorList>
            <person name="Hurst S.G.IV."/>
            <person name="Micheals B."/>
            <person name="Abebe-Akele F."/>
            <person name="Rowedder H."/>
            <person name="Bullock H."/>
            <person name="Jackobeck R."/>
            <person name="Janicki E."/>
            <person name="Tisa L.S."/>
        </authorList>
    </citation>
    <scope>NUCLEOTIDE SEQUENCE [LARGE SCALE GENOMIC DNA]</scope>
    <source>
        <strain evidence="2 3">NC19</strain>
    </source>
</reference>
<accession>W3V636</accession>
<dbReference type="GO" id="GO:0005506">
    <property type="term" value="F:iron ion binding"/>
    <property type="evidence" value="ECO:0007669"/>
    <property type="project" value="InterPro"/>
</dbReference>
<dbReference type="SUPFAM" id="SSF49482">
    <property type="entry name" value="Aromatic compound dioxygenase"/>
    <property type="match status" value="1"/>
</dbReference>
<dbReference type="PROSITE" id="PS51318">
    <property type="entry name" value="TAT"/>
    <property type="match status" value="1"/>
</dbReference>
<proteinExistence type="predicted"/>
<dbReference type="OrthoDB" id="9805815at2"/>
<name>W3V636_9GAMM</name>
<dbReference type="InterPro" id="IPR006311">
    <property type="entry name" value="TAT_signal"/>
</dbReference>
<dbReference type="Proteomes" id="UP000018957">
    <property type="component" value="Unassembled WGS sequence"/>
</dbReference>
<dbReference type="Pfam" id="PF10518">
    <property type="entry name" value="TAT_signal"/>
    <property type="match status" value="1"/>
</dbReference>
<dbReference type="InterPro" id="IPR015889">
    <property type="entry name" value="Intradiol_dOase_core"/>
</dbReference>
<dbReference type="PANTHER" id="PTHR34315">
    <property type="match status" value="1"/>
</dbReference>
<dbReference type="AlphaFoldDB" id="W3V636"/>
<comment type="caution">
    <text evidence="2">The sequence shown here is derived from an EMBL/GenBank/DDBJ whole genome shotgun (WGS) entry which is preliminary data.</text>
</comment>
<dbReference type="Gene3D" id="2.60.130.10">
    <property type="entry name" value="Aromatic compound dioxygenase"/>
    <property type="match status" value="1"/>
</dbReference>
<keyword evidence="2" id="KW-0223">Dioxygenase</keyword>
<evidence type="ECO:0000313" key="2">
    <source>
        <dbReference type="EMBL" id="ETS31312.1"/>
    </source>
</evidence>
<dbReference type="PANTHER" id="PTHR34315:SF1">
    <property type="entry name" value="INTRADIOL RING-CLEAVAGE DIOXYGENASES DOMAIN-CONTAINING PROTEIN-RELATED"/>
    <property type="match status" value="1"/>
</dbReference>
<dbReference type="EMBL" id="AYSJ01000012">
    <property type="protein sequence ID" value="ETS31312.1"/>
    <property type="molecule type" value="Genomic_DNA"/>
</dbReference>